<proteinExistence type="evidence at transcript level"/>
<dbReference type="EMBL" id="JO844700">
    <property type="protein sequence ID" value="AEO36317.1"/>
    <property type="molecule type" value="mRNA"/>
</dbReference>
<accession>G3MS49</accession>
<reference evidence="1" key="1">
    <citation type="journal article" date="2011" name="PLoS ONE">
        <title>A deep insight into the sialotranscriptome of the gulf coast tick, Amblyomma maculatum.</title>
        <authorList>
            <person name="Karim S."/>
            <person name="Singh P."/>
            <person name="Ribeiro J.M."/>
        </authorList>
    </citation>
    <scope>NUCLEOTIDE SEQUENCE</scope>
    <source>
        <tissue evidence="1">Salivary gland</tissue>
    </source>
</reference>
<sequence length="109" mass="12614">MFKGSATTFCCSSVDRMVETTLMRLRCLWRASGTVTGAWLRQAWKLYPESILMGGVALAMTPPGIWCAYQIHIKPWHYRREYTVIRDDDPYAKVLEEAYKNFVPHKPPT</sequence>
<organism evidence="1">
    <name type="scientific">Amblyomma maculatum</name>
    <name type="common">Gulf Coast tick</name>
    <dbReference type="NCBI Taxonomy" id="34609"/>
    <lineage>
        <taxon>Eukaryota</taxon>
        <taxon>Metazoa</taxon>
        <taxon>Ecdysozoa</taxon>
        <taxon>Arthropoda</taxon>
        <taxon>Chelicerata</taxon>
        <taxon>Arachnida</taxon>
        <taxon>Acari</taxon>
        <taxon>Parasitiformes</taxon>
        <taxon>Ixodida</taxon>
        <taxon>Ixodoidea</taxon>
        <taxon>Ixodidae</taxon>
        <taxon>Amblyomminae</taxon>
        <taxon>Amblyomma</taxon>
    </lineage>
</organism>
<protein>
    <submittedName>
        <fullName evidence="1">Uncharacterized protein</fullName>
    </submittedName>
</protein>
<name>G3MS49_AMBMU</name>
<dbReference type="AlphaFoldDB" id="G3MS49"/>
<evidence type="ECO:0000313" key="1">
    <source>
        <dbReference type="EMBL" id="AEO36317.1"/>
    </source>
</evidence>